<dbReference type="Pfam" id="PF10099">
    <property type="entry name" value="RskA_C"/>
    <property type="match status" value="1"/>
</dbReference>
<keyword evidence="3" id="KW-1185">Reference proteome</keyword>
<dbReference type="AlphaFoldDB" id="A4XCH4"/>
<dbReference type="InterPro" id="IPR018764">
    <property type="entry name" value="RskA_C"/>
</dbReference>
<accession>A4XCH4</accession>
<organism evidence="2 3">
    <name type="scientific">Salinispora tropica (strain ATCC BAA-916 / DSM 44818 / JCM 13857 / NBRC 105044 / CNB-440)</name>
    <dbReference type="NCBI Taxonomy" id="369723"/>
    <lineage>
        <taxon>Bacteria</taxon>
        <taxon>Bacillati</taxon>
        <taxon>Actinomycetota</taxon>
        <taxon>Actinomycetes</taxon>
        <taxon>Micromonosporales</taxon>
        <taxon>Micromonosporaceae</taxon>
        <taxon>Salinispora</taxon>
    </lineage>
</organism>
<evidence type="ECO:0000313" key="2">
    <source>
        <dbReference type="EMBL" id="ABP56631.1"/>
    </source>
</evidence>
<dbReference type="EMBL" id="CP000667">
    <property type="protein sequence ID" value="ABP56631.1"/>
    <property type="molecule type" value="Genomic_DNA"/>
</dbReference>
<sequence length="260" mass="27790">MQHMDHDRLVFLALGESEPDNGERAYLEGCGHCRTELENLRRVADLGAEGQDLHDLPDPPDHLWQGIVAEIRAAETLPTLVETRRSSAVPNLPDSDDAPARVLVPPAHKRVRWAGWMTTVATAAAAAVLGVVGTVAVLGETEPAPVPTQQQTVRASASLTAYGPTPPEVNGAAQVFGNGQLHLHVANLPDVSGYYEVWLIDPETMEMFSVGVLGGDTDALLPLPPNADIERYSVVDVSAERYDNNTAHSGDSLVRGTLTG</sequence>
<evidence type="ECO:0000259" key="1">
    <source>
        <dbReference type="Pfam" id="PF10099"/>
    </source>
</evidence>
<dbReference type="PATRIC" id="fig|369723.5.peg.4346"/>
<proteinExistence type="predicted"/>
<dbReference type="STRING" id="369723.Strop_4203"/>
<name>A4XCH4_SALTO</name>
<dbReference type="eggNOG" id="COG5343">
    <property type="taxonomic scope" value="Bacteria"/>
</dbReference>
<evidence type="ECO:0000313" key="3">
    <source>
        <dbReference type="Proteomes" id="UP000000235"/>
    </source>
</evidence>
<reference evidence="3" key="1">
    <citation type="journal article" date="2007" name="Proc. Natl. Acad. Sci. U.S.A.">
        <title>Genome sequencing reveals complex secondary metabolome in the marine actinomycete Salinispora tropica.</title>
        <authorList>
            <person name="Udwary D.W."/>
            <person name="Zeigler L."/>
            <person name="Asolkar R.N."/>
            <person name="Singan V."/>
            <person name="Lapidus A."/>
            <person name="Fenical W."/>
            <person name="Jensen P.R."/>
            <person name="Moore B.S."/>
        </authorList>
    </citation>
    <scope>NUCLEOTIDE SEQUENCE [LARGE SCALE GENOMIC DNA]</scope>
    <source>
        <strain evidence="3">ATCC BAA-916 / DSM 44818 / CNB-440</strain>
    </source>
</reference>
<gene>
    <name evidence="2" type="ordered locus">Strop_4203</name>
</gene>
<dbReference type="KEGG" id="stp:Strop_4203"/>
<dbReference type="RefSeq" id="WP_012015395.1">
    <property type="nucleotide sequence ID" value="NC_009380.1"/>
</dbReference>
<dbReference type="Proteomes" id="UP000000235">
    <property type="component" value="Chromosome"/>
</dbReference>
<dbReference type="HOGENOM" id="CLU_082046_0_0_11"/>
<dbReference type="GO" id="GO:0005886">
    <property type="term" value="C:plasma membrane"/>
    <property type="evidence" value="ECO:0007669"/>
    <property type="project" value="InterPro"/>
</dbReference>
<protein>
    <recommendedName>
        <fullName evidence="1">Anti-sigma K factor RskA C-terminal domain-containing protein</fullName>
    </recommendedName>
</protein>
<feature type="domain" description="Anti-sigma K factor RskA C-terminal" evidence="1">
    <location>
        <begin position="121"/>
        <end position="241"/>
    </location>
</feature>